<feature type="chain" id="PRO_5022965387" description="EF-hand domain-containing protein" evidence="1">
    <location>
        <begin position="21"/>
        <end position="82"/>
    </location>
</feature>
<feature type="domain" description="EF-hand" evidence="2">
    <location>
        <begin position="24"/>
        <end position="41"/>
    </location>
</feature>
<sequence>MSRVVIGTLLATFVAFSAHAMSTEIDTDGDGKASLAELQAVFPELSEFLFLEIDTDVDGFVNDEEMMIAVETEMLPDIESGI</sequence>
<feature type="domain" description="EF-hand" evidence="2">
    <location>
        <begin position="49"/>
        <end position="66"/>
    </location>
</feature>
<keyword evidence="3" id="KW-0614">Plasmid</keyword>
<dbReference type="Proteomes" id="UP000318483">
    <property type="component" value="Plasmid unnamed1"/>
</dbReference>
<evidence type="ECO:0000256" key="1">
    <source>
        <dbReference type="SAM" id="SignalP"/>
    </source>
</evidence>
<dbReference type="Gene3D" id="1.10.238.10">
    <property type="entry name" value="EF-hand"/>
    <property type="match status" value="1"/>
</dbReference>
<dbReference type="KEGG" id="lit:FPZ52_12170"/>
<evidence type="ECO:0000259" key="2">
    <source>
        <dbReference type="Pfam" id="PF13202"/>
    </source>
</evidence>
<dbReference type="InterPro" id="IPR011992">
    <property type="entry name" value="EF-hand-dom_pair"/>
</dbReference>
<keyword evidence="4" id="KW-1185">Reference proteome</keyword>
<dbReference type="AlphaFoldDB" id="A0A5B8J873"/>
<name>A0A5B8J873_9RHOB</name>
<reference evidence="3 4" key="1">
    <citation type="submission" date="2019-07" db="EMBL/GenBank/DDBJ databases">
        <title>Litoreibacter alkalisoli sp. nov., isolated from saline-alkaline soil.</title>
        <authorList>
            <person name="Wang S."/>
            <person name="Xu L."/>
            <person name="Xing Y.-T."/>
            <person name="Sun J.-Q."/>
        </authorList>
    </citation>
    <scope>NUCLEOTIDE SEQUENCE [LARGE SCALE GENOMIC DNA]</scope>
    <source>
        <strain evidence="3 4">LN3S51</strain>
        <plasmid evidence="3 4">unnamed1</plasmid>
    </source>
</reference>
<dbReference type="EMBL" id="CP042262">
    <property type="protein sequence ID" value="QDY70460.1"/>
    <property type="molecule type" value="Genomic_DNA"/>
</dbReference>
<accession>A0A5B8J873</accession>
<dbReference type="GO" id="GO:0005509">
    <property type="term" value="F:calcium ion binding"/>
    <property type="evidence" value="ECO:0007669"/>
    <property type="project" value="InterPro"/>
</dbReference>
<gene>
    <name evidence="3" type="ORF">FPZ52_12170</name>
</gene>
<dbReference type="InterPro" id="IPR002048">
    <property type="entry name" value="EF_hand_dom"/>
</dbReference>
<geneLocation type="plasmid" evidence="3 4">
    <name>unnamed1</name>
</geneLocation>
<protein>
    <recommendedName>
        <fullName evidence="2">EF-hand domain-containing protein</fullName>
    </recommendedName>
</protein>
<evidence type="ECO:0000313" key="4">
    <source>
        <dbReference type="Proteomes" id="UP000318483"/>
    </source>
</evidence>
<evidence type="ECO:0000313" key="3">
    <source>
        <dbReference type="EMBL" id="QDY70460.1"/>
    </source>
</evidence>
<organism evidence="3 4">
    <name type="scientific">Qingshengfaniella alkalisoli</name>
    <dbReference type="NCBI Taxonomy" id="2599296"/>
    <lineage>
        <taxon>Bacteria</taxon>
        <taxon>Pseudomonadati</taxon>
        <taxon>Pseudomonadota</taxon>
        <taxon>Alphaproteobacteria</taxon>
        <taxon>Rhodobacterales</taxon>
        <taxon>Paracoccaceae</taxon>
        <taxon>Qingshengfaniella</taxon>
    </lineage>
</organism>
<keyword evidence="1" id="KW-0732">Signal</keyword>
<feature type="signal peptide" evidence="1">
    <location>
        <begin position="1"/>
        <end position="20"/>
    </location>
</feature>
<dbReference type="RefSeq" id="WP_146365878.1">
    <property type="nucleotide sequence ID" value="NZ_CP042262.1"/>
</dbReference>
<dbReference type="OrthoDB" id="5470953at2"/>
<dbReference type="Pfam" id="PF13202">
    <property type="entry name" value="EF-hand_5"/>
    <property type="match status" value="2"/>
</dbReference>
<proteinExistence type="predicted"/>
<dbReference type="SUPFAM" id="SSF47473">
    <property type="entry name" value="EF-hand"/>
    <property type="match status" value="1"/>
</dbReference>